<feature type="chain" id="PRO_5026318796" evidence="2">
    <location>
        <begin position="23"/>
        <end position="600"/>
    </location>
</feature>
<evidence type="ECO:0000256" key="1">
    <source>
        <dbReference type="SAM" id="MobiDB-lite"/>
    </source>
</evidence>
<reference evidence="3 4" key="1">
    <citation type="submission" date="2020-03" db="EMBL/GenBank/DDBJ databases">
        <title>Sphingomonas sp. nov., isolated from fish.</title>
        <authorList>
            <person name="Hyun D.-W."/>
            <person name="Bae J.-W."/>
        </authorList>
    </citation>
    <scope>NUCLEOTIDE SEQUENCE [LARGE SCALE GENOMIC DNA]</scope>
    <source>
        <strain evidence="3 4">HDW15B</strain>
    </source>
</reference>
<dbReference type="EMBL" id="CP049869">
    <property type="protein sequence ID" value="QIK77946.1"/>
    <property type="molecule type" value="Genomic_DNA"/>
</dbReference>
<keyword evidence="2" id="KW-0732">Signal</keyword>
<feature type="compositionally biased region" description="Pro residues" evidence="1">
    <location>
        <begin position="31"/>
        <end position="45"/>
    </location>
</feature>
<gene>
    <name evidence="3" type="ORF">G7077_02475</name>
</gene>
<sequence length="600" mass="63267">MRASFWLAGTAVVGIASLPAIAQQAAQPTAPTQPAPATAPAPQPANPATAVQPGGEPVASSRPRQTPAAPAEGDSGVAELGADELPPPPPPIEMPDESRRDPRVVGRLDPADFGLATTPWGAANGPMLSVLLRRMDAPLASRWAHIALRNALLARAPAPRLVNPVDWVAERAWLLLRMGEADAARMLVSGVDVADFTPKMFQIAVQSALANGDAPGLCPLRDGLGKVEPKVAPMVDAMCASLSGEPESAAAQMESIRRRGRVGGIDLVLAEKVVGAGADTNRAVTVEWEPVQALNSWRFGLATATGMVPPERLINASSPQLRSWQARSPLLTAQQRLASARIAAGLGVFSSQALTDVYASIYDSTGPDELSDTDAWQLRVAYVGRDRDTRLSAMRRLWSLGGNSWDKEASRAVLGRAAARIAPSADLQGDAANLIASMLAAGLDRQAARWAAVVDDMDDAQADACWAMLALSAPQGVSVDVSNGRISSFIGRDNSPGKQRSALLVGALAGLGKISVDQLNDFNRRHGLRLERKTSWTQLIDAAADLDQGGTVLVLTGTGLQRQEWRDIPGLHLFHSVAALRKTGQDFSARMIAAEALART</sequence>
<evidence type="ECO:0000313" key="3">
    <source>
        <dbReference type="EMBL" id="QIK77946.1"/>
    </source>
</evidence>
<evidence type="ECO:0000313" key="4">
    <source>
        <dbReference type="Proteomes" id="UP000503222"/>
    </source>
</evidence>
<accession>A0A6G7YMK2</accession>
<proteinExistence type="predicted"/>
<dbReference type="RefSeq" id="WP_166410341.1">
    <property type="nucleotide sequence ID" value="NZ_CP049869.1"/>
</dbReference>
<keyword evidence="4" id="KW-1185">Reference proteome</keyword>
<protein>
    <submittedName>
        <fullName evidence="3">Uncharacterized protein</fullName>
    </submittedName>
</protein>
<dbReference type="KEGG" id="spii:G7077_02475"/>
<feature type="signal peptide" evidence="2">
    <location>
        <begin position="1"/>
        <end position="22"/>
    </location>
</feature>
<dbReference type="Proteomes" id="UP000503222">
    <property type="component" value="Chromosome"/>
</dbReference>
<feature type="compositionally biased region" description="Basic and acidic residues" evidence="1">
    <location>
        <begin position="96"/>
        <end position="106"/>
    </location>
</feature>
<organism evidence="3 4">
    <name type="scientific">Sphingomonas piscis</name>
    <dbReference type="NCBI Taxonomy" id="2714943"/>
    <lineage>
        <taxon>Bacteria</taxon>
        <taxon>Pseudomonadati</taxon>
        <taxon>Pseudomonadota</taxon>
        <taxon>Alphaproteobacteria</taxon>
        <taxon>Sphingomonadales</taxon>
        <taxon>Sphingomonadaceae</taxon>
        <taxon>Sphingomonas</taxon>
    </lineage>
</organism>
<feature type="region of interest" description="Disordered" evidence="1">
    <location>
        <begin position="23"/>
        <end position="106"/>
    </location>
</feature>
<evidence type="ECO:0000256" key="2">
    <source>
        <dbReference type="SAM" id="SignalP"/>
    </source>
</evidence>
<name>A0A6G7YMK2_9SPHN</name>
<dbReference type="AlphaFoldDB" id="A0A6G7YMK2"/>